<dbReference type="RefSeq" id="XP_001833003.1">
    <property type="nucleotide sequence ID" value="XM_001832951.2"/>
</dbReference>
<dbReference type="Proteomes" id="UP000001861">
    <property type="component" value="Unassembled WGS sequence"/>
</dbReference>
<dbReference type="OrthoDB" id="2735536at2759"/>
<dbReference type="InterPro" id="IPR016712">
    <property type="entry name" value="Rbsml_bS1m-like"/>
</dbReference>
<keyword evidence="2" id="KW-1185">Reference proteome</keyword>
<dbReference type="GeneID" id="6009494"/>
<name>A8NEE3_COPC7</name>
<dbReference type="OMA" id="NRWIRMW"/>
<dbReference type="PANTHER" id="PTHR28058">
    <property type="entry name" value="37S RIBOSOMAL PROTEIN MRP51, MITOCHONDRIAL"/>
    <property type="match status" value="1"/>
</dbReference>
<dbReference type="EMBL" id="AACS02000002">
    <property type="protein sequence ID" value="EAU88692.1"/>
    <property type="molecule type" value="Genomic_DNA"/>
</dbReference>
<proteinExistence type="predicted"/>
<evidence type="ECO:0000313" key="1">
    <source>
        <dbReference type="EMBL" id="EAU88692.1"/>
    </source>
</evidence>
<accession>A8NEE3</accession>
<evidence type="ECO:0000313" key="2">
    <source>
        <dbReference type="Proteomes" id="UP000001861"/>
    </source>
</evidence>
<sequence length="473" mass="52821">MAAVATRQLSKTPVGVLPPASPFAELLRRSRFASYDPEIKQTYSAPPAYAHRGNWGLKRPISQRRKDAYITLKSYEDHAQYIEWNNAEGSVRFVKRFEQLNMKPEVGATWEKNLGPIQDSLWLTDSEFDQASDSEYRYHTEEKPVEEAEEKDVLLEDLGKKGKGGYGADATYPTRAPLVEQKTKPWNYRQPNLEAMTNAEFERYLEKLRELRPAFLAELRTQLREKEKRGETTGTLLRPDMSDLQLAAANIMSSDHRAFLNNFWEEEYARRDTEPAAADPANGEALPRDFVQHKIKPQPHRFGGLIYSHPSLLDTFYSTAPKPAFVLQVQNSGKFTGQGTQQVSFAGVVADLQGPGERPLFARGTGPRQDALDRSVVNVRLSSFILDKAPSVVGKHQEGLDGVHVKAAVVPDRPLAQRSWPNTSKPGTYGYSAIVQKGAVTLDGYGKPGRKQPTAASVASLKKLVKANVPKRS</sequence>
<organism evidence="1 2">
    <name type="scientific">Coprinopsis cinerea (strain Okayama-7 / 130 / ATCC MYA-4618 / FGSC 9003)</name>
    <name type="common">Inky cap fungus</name>
    <name type="synonym">Hormographiella aspergillata</name>
    <dbReference type="NCBI Taxonomy" id="240176"/>
    <lineage>
        <taxon>Eukaryota</taxon>
        <taxon>Fungi</taxon>
        <taxon>Dikarya</taxon>
        <taxon>Basidiomycota</taxon>
        <taxon>Agaricomycotina</taxon>
        <taxon>Agaricomycetes</taxon>
        <taxon>Agaricomycetidae</taxon>
        <taxon>Agaricales</taxon>
        <taxon>Agaricineae</taxon>
        <taxon>Psathyrellaceae</taxon>
        <taxon>Coprinopsis</taxon>
    </lineage>
</organism>
<protein>
    <submittedName>
        <fullName evidence="1">Uncharacterized protein</fullName>
    </submittedName>
</protein>
<dbReference type="KEGG" id="cci:CC1G_01065"/>
<gene>
    <name evidence="1" type="ORF">CC1G_01065</name>
</gene>
<dbReference type="InParanoid" id="A8NEE3"/>
<dbReference type="AlphaFoldDB" id="A8NEE3"/>
<dbReference type="VEuPathDB" id="FungiDB:CC1G_01065"/>
<dbReference type="PANTHER" id="PTHR28058:SF1">
    <property type="entry name" value="SMALL RIBOSOMAL SUBUNIT PROTEIN BS1M"/>
    <property type="match status" value="1"/>
</dbReference>
<comment type="caution">
    <text evidence="1">The sequence shown here is derived from an EMBL/GenBank/DDBJ whole genome shotgun (WGS) entry which is preliminary data.</text>
</comment>
<dbReference type="STRING" id="240176.A8NEE3"/>
<dbReference type="eggNOG" id="ENOG502SBK0">
    <property type="taxonomic scope" value="Eukaryota"/>
</dbReference>
<reference evidence="1 2" key="1">
    <citation type="journal article" date="2010" name="Proc. Natl. Acad. Sci. U.S.A.">
        <title>Insights into evolution of multicellular fungi from the assembled chromosomes of the mushroom Coprinopsis cinerea (Coprinus cinereus).</title>
        <authorList>
            <person name="Stajich J.E."/>
            <person name="Wilke S.K."/>
            <person name="Ahren D."/>
            <person name="Au C.H."/>
            <person name="Birren B.W."/>
            <person name="Borodovsky M."/>
            <person name="Burns C."/>
            <person name="Canback B."/>
            <person name="Casselton L.A."/>
            <person name="Cheng C.K."/>
            <person name="Deng J."/>
            <person name="Dietrich F.S."/>
            <person name="Fargo D.C."/>
            <person name="Farman M.L."/>
            <person name="Gathman A.C."/>
            <person name="Goldberg J."/>
            <person name="Guigo R."/>
            <person name="Hoegger P.J."/>
            <person name="Hooker J.B."/>
            <person name="Huggins A."/>
            <person name="James T.Y."/>
            <person name="Kamada T."/>
            <person name="Kilaru S."/>
            <person name="Kodira C."/>
            <person name="Kues U."/>
            <person name="Kupfer D."/>
            <person name="Kwan H.S."/>
            <person name="Lomsadze A."/>
            <person name="Li W."/>
            <person name="Lilly W.W."/>
            <person name="Ma L.J."/>
            <person name="Mackey A.J."/>
            <person name="Manning G."/>
            <person name="Martin F."/>
            <person name="Muraguchi H."/>
            <person name="Natvig D.O."/>
            <person name="Palmerini H."/>
            <person name="Ramesh M.A."/>
            <person name="Rehmeyer C.J."/>
            <person name="Roe B.A."/>
            <person name="Shenoy N."/>
            <person name="Stanke M."/>
            <person name="Ter-Hovhannisyan V."/>
            <person name="Tunlid A."/>
            <person name="Velagapudi R."/>
            <person name="Vision T.J."/>
            <person name="Zeng Q."/>
            <person name="Zolan M.E."/>
            <person name="Pukkila P.J."/>
        </authorList>
    </citation>
    <scope>NUCLEOTIDE SEQUENCE [LARGE SCALE GENOMIC DNA]</scope>
    <source>
        <strain evidence="2">Okayama-7 / 130 / ATCC MYA-4618 / FGSC 9003</strain>
    </source>
</reference>
<dbReference type="Pfam" id="PF11709">
    <property type="entry name" value="Mit_ribos_Mrp51"/>
    <property type="match status" value="1"/>
</dbReference>